<dbReference type="AlphaFoldDB" id="A0A0W8FH70"/>
<evidence type="ECO:0000256" key="2">
    <source>
        <dbReference type="ARBA" id="ARBA00006448"/>
    </source>
</evidence>
<evidence type="ECO:0000256" key="7">
    <source>
        <dbReference type="SAM" id="Phobius"/>
    </source>
</evidence>
<feature type="domain" description="YetF-like N-terminal transmembrane" evidence="9">
    <location>
        <begin position="24"/>
        <end position="87"/>
    </location>
</feature>
<dbReference type="InterPro" id="IPR048454">
    <property type="entry name" value="YetF_N"/>
</dbReference>
<keyword evidence="4 7" id="KW-0812">Transmembrane</keyword>
<protein>
    <recommendedName>
        <fullName evidence="11">DUF421 domain-containing protein</fullName>
    </recommendedName>
</protein>
<comment type="subcellular location">
    <subcellularLocation>
        <location evidence="1">Cell membrane</location>
        <topology evidence="1">Multi-pass membrane protein</topology>
    </subcellularLocation>
</comment>
<evidence type="ECO:0000256" key="5">
    <source>
        <dbReference type="ARBA" id="ARBA00022989"/>
    </source>
</evidence>
<keyword evidence="3" id="KW-1003">Cell membrane</keyword>
<dbReference type="InterPro" id="IPR007353">
    <property type="entry name" value="DUF421"/>
</dbReference>
<feature type="transmembrane region" description="Helical" evidence="7">
    <location>
        <begin position="46"/>
        <end position="65"/>
    </location>
</feature>
<dbReference type="EMBL" id="LNQE01001212">
    <property type="protein sequence ID" value="KUG20224.1"/>
    <property type="molecule type" value="Genomic_DNA"/>
</dbReference>
<keyword evidence="6 7" id="KW-0472">Membrane</keyword>
<dbReference type="Pfam" id="PF04239">
    <property type="entry name" value="DUF421"/>
    <property type="match status" value="1"/>
</dbReference>
<feature type="transmembrane region" description="Helical" evidence="7">
    <location>
        <begin position="71"/>
        <end position="91"/>
    </location>
</feature>
<dbReference type="InterPro" id="IPR023090">
    <property type="entry name" value="UPF0702_alpha/beta_dom_sf"/>
</dbReference>
<dbReference type="Gene3D" id="3.30.240.20">
    <property type="entry name" value="bsu07140 like domains"/>
    <property type="match status" value="1"/>
</dbReference>
<sequence length="176" mass="18740">MSPLSDGMLFGGWEIIGRTIVVGLLAYVALVVIVRVSGKRTLSAMNAFDFIVTVALGSTLATILLSPNVALAEGIAAFVILIGLQFVVSGLSSRSRLVSRMVKNEPRMLYYRGEFLRDAMRGERVAENEILQALRAQGMASLDDVEAVILETNGNISIIGEVKPGEGSSLADVRGG</sequence>
<keyword evidence="5 7" id="KW-1133">Transmembrane helix</keyword>
<evidence type="ECO:0000256" key="1">
    <source>
        <dbReference type="ARBA" id="ARBA00004651"/>
    </source>
</evidence>
<proteinExistence type="inferred from homology"/>
<gene>
    <name evidence="10" type="ORF">ASZ90_010044</name>
</gene>
<accession>A0A0W8FH70</accession>
<comment type="similarity">
    <text evidence="2">Belongs to the UPF0702 family.</text>
</comment>
<evidence type="ECO:0000256" key="4">
    <source>
        <dbReference type="ARBA" id="ARBA00022692"/>
    </source>
</evidence>
<evidence type="ECO:0000313" key="10">
    <source>
        <dbReference type="EMBL" id="KUG20224.1"/>
    </source>
</evidence>
<evidence type="ECO:0008006" key="11">
    <source>
        <dbReference type="Google" id="ProtNLM"/>
    </source>
</evidence>
<name>A0A0W8FH70_9ZZZZ</name>
<feature type="domain" description="YetF C-terminal" evidence="8">
    <location>
        <begin position="94"/>
        <end position="161"/>
    </location>
</feature>
<evidence type="ECO:0000259" key="9">
    <source>
        <dbReference type="Pfam" id="PF20730"/>
    </source>
</evidence>
<organism evidence="10">
    <name type="scientific">hydrocarbon metagenome</name>
    <dbReference type="NCBI Taxonomy" id="938273"/>
    <lineage>
        <taxon>unclassified sequences</taxon>
        <taxon>metagenomes</taxon>
        <taxon>ecological metagenomes</taxon>
    </lineage>
</organism>
<dbReference type="PANTHER" id="PTHR34582">
    <property type="entry name" value="UPF0702 TRANSMEMBRANE PROTEIN YCAP"/>
    <property type="match status" value="1"/>
</dbReference>
<evidence type="ECO:0000259" key="8">
    <source>
        <dbReference type="Pfam" id="PF04239"/>
    </source>
</evidence>
<comment type="caution">
    <text evidence="10">The sequence shown here is derived from an EMBL/GenBank/DDBJ whole genome shotgun (WGS) entry which is preliminary data.</text>
</comment>
<feature type="transmembrane region" description="Helical" evidence="7">
    <location>
        <begin position="15"/>
        <end position="34"/>
    </location>
</feature>
<evidence type="ECO:0000256" key="6">
    <source>
        <dbReference type="ARBA" id="ARBA00023136"/>
    </source>
</evidence>
<dbReference type="GO" id="GO:0005886">
    <property type="term" value="C:plasma membrane"/>
    <property type="evidence" value="ECO:0007669"/>
    <property type="project" value="UniProtKB-SubCell"/>
</dbReference>
<dbReference type="Pfam" id="PF20730">
    <property type="entry name" value="YetF_N"/>
    <property type="match status" value="1"/>
</dbReference>
<dbReference type="PANTHER" id="PTHR34582:SF6">
    <property type="entry name" value="UPF0702 TRANSMEMBRANE PROTEIN YCAP"/>
    <property type="match status" value="1"/>
</dbReference>
<evidence type="ECO:0000256" key="3">
    <source>
        <dbReference type="ARBA" id="ARBA00022475"/>
    </source>
</evidence>
<reference evidence="10" key="1">
    <citation type="journal article" date="2015" name="Proc. Natl. Acad. Sci. U.S.A.">
        <title>Networks of energetic and metabolic interactions define dynamics in microbial communities.</title>
        <authorList>
            <person name="Embree M."/>
            <person name="Liu J.K."/>
            <person name="Al-Bassam M.M."/>
            <person name="Zengler K."/>
        </authorList>
    </citation>
    <scope>NUCLEOTIDE SEQUENCE</scope>
</reference>